<dbReference type="OrthoDB" id="3435913at2"/>
<proteinExistence type="predicted"/>
<comment type="caution">
    <text evidence="3">The sequence shown here is derived from an EMBL/GenBank/DDBJ whole genome shotgun (WGS) entry which is preliminary data.</text>
</comment>
<evidence type="ECO:0000313" key="4">
    <source>
        <dbReference type="Proteomes" id="UP000269198"/>
    </source>
</evidence>
<dbReference type="PANTHER" id="PTHR35526:SF3">
    <property type="entry name" value="ANTI-SIGMA-F FACTOR RSBW"/>
    <property type="match status" value="1"/>
</dbReference>
<dbReference type="PANTHER" id="PTHR35526">
    <property type="entry name" value="ANTI-SIGMA-F FACTOR RSBW-RELATED"/>
    <property type="match status" value="1"/>
</dbReference>
<keyword evidence="1" id="KW-0418">Kinase</keyword>
<accession>A0A3N0E8S9</accession>
<evidence type="ECO:0000256" key="1">
    <source>
        <dbReference type="ARBA" id="ARBA00022527"/>
    </source>
</evidence>
<dbReference type="Proteomes" id="UP000269198">
    <property type="component" value="Unassembled WGS sequence"/>
</dbReference>
<evidence type="ECO:0000259" key="2">
    <source>
        <dbReference type="Pfam" id="PF13581"/>
    </source>
</evidence>
<name>A0A3N0E8S9_9ACTN</name>
<dbReference type="GO" id="GO:0004674">
    <property type="term" value="F:protein serine/threonine kinase activity"/>
    <property type="evidence" value="ECO:0007669"/>
    <property type="project" value="UniProtKB-KW"/>
</dbReference>
<keyword evidence="1" id="KW-0723">Serine/threonine-protein kinase</keyword>
<dbReference type="SUPFAM" id="SSF55874">
    <property type="entry name" value="ATPase domain of HSP90 chaperone/DNA topoisomerase II/histidine kinase"/>
    <property type="match status" value="1"/>
</dbReference>
<protein>
    <submittedName>
        <fullName evidence="3">ATP-binding protein</fullName>
    </submittedName>
</protein>
<dbReference type="EMBL" id="RJMB01000012">
    <property type="protein sequence ID" value="RNL84234.1"/>
    <property type="molecule type" value="Genomic_DNA"/>
</dbReference>
<dbReference type="CDD" id="cd16936">
    <property type="entry name" value="HATPase_RsbW-like"/>
    <property type="match status" value="1"/>
</dbReference>
<feature type="domain" description="Histidine kinase/HSP90-like ATPase" evidence="2">
    <location>
        <begin position="20"/>
        <end position="116"/>
    </location>
</feature>
<reference evidence="3 4" key="1">
    <citation type="submission" date="2018-11" db="EMBL/GenBank/DDBJ databases">
        <title>The genome draft of YIM 96095.</title>
        <authorList>
            <person name="Tang S.-K."/>
            <person name="Chunyu W.-X."/>
            <person name="Feng Y.-Z."/>
        </authorList>
    </citation>
    <scope>NUCLEOTIDE SEQUENCE [LARGE SCALE GENOMIC DNA]</scope>
    <source>
        <strain evidence="3 4">YIM 96095</strain>
    </source>
</reference>
<dbReference type="Gene3D" id="3.30.565.10">
    <property type="entry name" value="Histidine kinase-like ATPase, C-terminal domain"/>
    <property type="match status" value="1"/>
</dbReference>
<sequence length="156" mass="17031">MEDLLSPFTLSAYRSFPGVAEQCRETRLWVRALVRDFHDVAEAVEMVASEFFSNALRHTASGRPDGEVDVGIVALAAGVLHLEVIDQGQATTRAERQPLDPMRPGGCGLVLAGALSHGWGRVPAEVDPCCGVHTPTPDDYTGPMVTWAHFHTRIRR</sequence>
<dbReference type="Pfam" id="PF13581">
    <property type="entry name" value="HATPase_c_2"/>
    <property type="match status" value="1"/>
</dbReference>
<dbReference type="InterPro" id="IPR050267">
    <property type="entry name" value="Anti-sigma-factor_SerPK"/>
</dbReference>
<dbReference type="GO" id="GO:0005524">
    <property type="term" value="F:ATP binding"/>
    <property type="evidence" value="ECO:0007669"/>
    <property type="project" value="UniProtKB-KW"/>
</dbReference>
<dbReference type="RefSeq" id="WP_123201727.1">
    <property type="nucleotide sequence ID" value="NZ_RJMB01000012.1"/>
</dbReference>
<gene>
    <name evidence="3" type="ORF">EFW17_13515</name>
</gene>
<keyword evidence="3" id="KW-0067">ATP-binding</keyword>
<dbReference type="InterPro" id="IPR003594">
    <property type="entry name" value="HATPase_dom"/>
</dbReference>
<keyword evidence="4" id="KW-1185">Reference proteome</keyword>
<organism evidence="3 4">
    <name type="scientific">Halostreptopolyspora alba</name>
    <dbReference type="NCBI Taxonomy" id="2487137"/>
    <lineage>
        <taxon>Bacteria</taxon>
        <taxon>Bacillati</taxon>
        <taxon>Actinomycetota</taxon>
        <taxon>Actinomycetes</taxon>
        <taxon>Streptosporangiales</taxon>
        <taxon>Nocardiopsidaceae</taxon>
        <taxon>Halostreptopolyspora</taxon>
    </lineage>
</organism>
<keyword evidence="3" id="KW-0547">Nucleotide-binding</keyword>
<dbReference type="InterPro" id="IPR036890">
    <property type="entry name" value="HATPase_C_sf"/>
</dbReference>
<dbReference type="AlphaFoldDB" id="A0A3N0E8S9"/>
<keyword evidence="1" id="KW-0808">Transferase</keyword>
<evidence type="ECO:0000313" key="3">
    <source>
        <dbReference type="EMBL" id="RNL84234.1"/>
    </source>
</evidence>